<accession>A0AAW1X075</accession>
<dbReference type="EMBL" id="JBEDUW010000005">
    <property type="protein sequence ID" value="KAK9930263.1"/>
    <property type="molecule type" value="Genomic_DNA"/>
</dbReference>
<feature type="repeat" description="PPR" evidence="3">
    <location>
        <begin position="301"/>
        <end position="336"/>
    </location>
</feature>
<gene>
    <name evidence="4" type="ORF">M0R45_027306</name>
</gene>
<dbReference type="InterPro" id="IPR002885">
    <property type="entry name" value="PPR_rpt"/>
</dbReference>
<evidence type="ECO:0000256" key="1">
    <source>
        <dbReference type="ARBA" id="ARBA00007626"/>
    </source>
</evidence>
<evidence type="ECO:0000313" key="4">
    <source>
        <dbReference type="EMBL" id="KAK9930263.1"/>
    </source>
</evidence>
<keyword evidence="2" id="KW-0677">Repeat</keyword>
<evidence type="ECO:0000256" key="2">
    <source>
        <dbReference type="ARBA" id="ARBA00022737"/>
    </source>
</evidence>
<evidence type="ECO:0000256" key="3">
    <source>
        <dbReference type="PROSITE-ProRule" id="PRU00708"/>
    </source>
</evidence>
<dbReference type="NCBIfam" id="TIGR00756">
    <property type="entry name" value="PPR"/>
    <property type="match status" value="1"/>
</dbReference>
<evidence type="ECO:0008006" key="6">
    <source>
        <dbReference type="Google" id="ProtNLM"/>
    </source>
</evidence>
<organism evidence="4 5">
    <name type="scientific">Rubus argutus</name>
    <name type="common">Southern blackberry</name>
    <dbReference type="NCBI Taxonomy" id="59490"/>
    <lineage>
        <taxon>Eukaryota</taxon>
        <taxon>Viridiplantae</taxon>
        <taxon>Streptophyta</taxon>
        <taxon>Embryophyta</taxon>
        <taxon>Tracheophyta</taxon>
        <taxon>Spermatophyta</taxon>
        <taxon>Magnoliopsida</taxon>
        <taxon>eudicotyledons</taxon>
        <taxon>Gunneridae</taxon>
        <taxon>Pentapetalae</taxon>
        <taxon>rosids</taxon>
        <taxon>fabids</taxon>
        <taxon>Rosales</taxon>
        <taxon>Rosaceae</taxon>
        <taxon>Rosoideae</taxon>
        <taxon>Rosoideae incertae sedis</taxon>
        <taxon>Rubus</taxon>
    </lineage>
</organism>
<dbReference type="PANTHER" id="PTHR47941">
    <property type="entry name" value="PENTATRICOPEPTIDE REPEAT-CONTAINING PROTEIN 3, MITOCHONDRIAL"/>
    <property type="match status" value="1"/>
</dbReference>
<feature type="repeat" description="PPR" evidence="3">
    <location>
        <begin position="73"/>
        <end position="107"/>
    </location>
</feature>
<evidence type="ECO:0000313" key="5">
    <source>
        <dbReference type="Proteomes" id="UP001457282"/>
    </source>
</evidence>
<dbReference type="Pfam" id="PF13041">
    <property type="entry name" value="PPR_2"/>
    <property type="match status" value="2"/>
</dbReference>
<proteinExistence type="inferred from homology"/>
<feature type="repeat" description="PPR" evidence="3">
    <location>
        <begin position="337"/>
        <end position="374"/>
    </location>
</feature>
<dbReference type="Proteomes" id="UP001457282">
    <property type="component" value="Unassembled WGS sequence"/>
</dbReference>
<name>A0AAW1X075_RUBAR</name>
<dbReference type="AlphaFoldDB" id="A0AAW1X075"/>
<comment type="caution">
    <text evidence="4">The sequence shown here is derived from an EMBL/GenBank/DDBJ whole genome shotgun (WGS) entry which is preliminary data.</text>
</comment>
<keyword evidence="5" id="KW-1185">Reference proteome</keyword>
<dbReference type="Gene3D" id="1.25.40.10">
    <property type="entry name" value="Tetratricopeptide repeat domain"/>
    <property type="match status" value="3"/>
</dbReference>
<sequence>MADMKKHAMKVFRDATKDDCEDEELKKQFDMIRDYNSLNKWAIKVFNFMSNSGIGEEAKELFKPRRESAVLPDVAIFTIVIRAYVCAGKSKAAHKVYQRMIAAGVAPTSCTYSLLITSLGRDSASDVSFVGYAKKYFLEMLEKGMKPSSVSYVAVFNAIACRETVEKGREFLALIKAKGFSPESNFYYSYTDVELTVVMNAIKMNDDLVNKNTDKEMQKVLRKYRTAGGRLQKESMEMFAALVEDGRVDQVKEFCKYDFEKGLYPQVVVDTCLIKDYLKAGKTKVALEAYLTMLATGGAPNSYTYTVLIKGLTVDPNFCGDAKKCLLDMMDRGMRPNAATYTAVIEGFARQEDKAAEEEGKELVEIMMSKGFVPNAKAMMEVLKGRPTPVIRRVLHIVLSKLKG</sequence>
<comment type="similarity">
    <text evidence="1">Belongs to the PPR family. P subfamily.</text>
</comment>
<protein>
    <recommendedName>
        <fullName evidence="6">Pentatricopeptide</fullName>
    </recommendedName>
</protein>
<dbReference type="InterPro" id="IPR011990">
    <property type="entry name" value="TPR-like_helical_dom_sf"/>
</dbReference>
<reference evidence="4 5" key="1">
    <citation type="journal article" date="2023" name="G3 (Bethesda)">
        <title>A chromosome-length genome assembly and annotation of blackberry (Rubus argutus, cv. 'Hillquist').</title>
        <authorList>
            <person name="Bruna T."/>
            <person name="Aryal R."/>
            <person name="Dudchenko O."/>
            <person name="Sargent D.J."/>
            <person name="Mead D."/>
            <person name="Buti M."/>
            <person name="Cavallini A."/>
            <person name="Hytonen T."/>
            <person name="Andres J."/>
            <person name="Pham M."/>
            <person name="Weisz D."/>
            <person name="Mascagni F."/>
            <person name="Usai G."/>
            <person name="Natali L."/>
            <person name="Bassil N."/>
            <person name="Fernandez G.E."/>
            <person name="Lomsadze A."/>
            <person name="Armour M."/>
            <person name="Olukolu B."/>
            <person name="Poorten T."/>
            <person name="Britton C."/>
            <person name="Davik J."/>
            <person name="Ashrafi H."/>
            <person name="Aiden E.L."/>
            <person name="Borodovsky M."/>
            <person name="Worthington M."/>
        </authorList>
    </citation>
    <scope>NUCLEOTIDE SEQUENCE [LARGE SCALE GENOMIC DNA]</scope>
    <source>
        <strain evidence="4">PI 553951</strain>
    </source>
</reference>
<dbReference type="PROSITE" id="PS51375">
    <property type="entry name" value="PPR"/>
    <property type="match status" value="3"/>
</dbReference>